<feature type="compositionally biased region" description="Basic residues" evidence="2">
    <location>
        <begin position="537"/>
        <end position="546"/>
    </location>
</feature>
<dbReference type="GO" id="GO:0008270">
    <property type="term" value="F:zinc ion binding"/>
    <property type="evidence" value="ECO:0007669"/>
    <property type="project" value="UniProtKB-KW"/>
</dbReference>
<dbReference type="Proteomes" id="UP000311382">
    <property type="component" value="Unassembled WGS sequence"/>
</dbReference>
<feature type="compositionally biased region" description="Basic residues" evidence="2">
    <location>
        <begin position="440"/>
        <end position="449"/>
    </location>
</feature>
<feature type="compositionally biased region" description="Acidic residues" evidence="2">
    <location>
        <begin position="426"/>
        <end position="435"/>
    </location>
</feature>
<feature type="compositionally biased region" description="Basic residues" evidence="2">
    <location>
        <begin position="483"/>
        <end position="497"/>
    </location>
</feature>
<dbReference type="STRING" id="5288.A0A5C5FR86"/>
<dbReference type="InterPro" id="IPR051964">
    <property type="entry name" value="Chaperone_stress_response"/>
</dbReference>
<accession>A0A5C5FR86</accession>
<evidence type="ECO:0000259" key="3">
    <source>
        <dbReference type="PROSITE" id="PS50076"/>
    </source>
</evidence>
<dbReference type="Pfam" id="PF00226">
    <property type="entry name" value="DnaJ"/>
    <property type="match status" value="1"/>
</dbReference>
<dbReference type="InterPro" id="IPR013087">
    <property type="entry name" value="Znf_C2H2_type"/>
</dbReference>
<feature type="domain" description="C2H2-type" evidence="4">
    <location>
        <begin position="622"/>
        <end position="651"/>
    </location>
</feature>
<dbReference type="PROSITE" id="PS50076">
    <property type="entry name" value="DNAJ_2"/>
    <property type="match status" value="1"/>
</dbReference>
<feature type="domain" description="J" evidence="3">
    <location>
        <begin position="19"/>
        <end position="85"/>
    </location>
</feature>
<dbReference type="SMART" id="SM00271">
    <property type="entry name" value="DnaJ"/>
    <property type="match status" value="1"/>
</dbReference>
<dbReference type="Pfam" id="PF21884">
    <property type="entry name" value="ZUO1-like_ZHD"/>
    <property type="match status" value="1"/>
</dbReference>
<dbReference type="PANTHER" id="PTHR44029">
    <property type="entry name" value="DNAJ HOMOLOG SUBFAMILY C MEMBER 21"/>
    <property type="match status" value="1"/>
</dbReference>
<dbReference type="PROSITE" id="PS50157">
    <property type="entry name" value="ZINC_FINGER_C2H2_2"/>
    <property type="match status" value="1"/>
</dbReference>
<dbReference type="Pfam" id="PF12874">
    <property type="entry name" value="zf-met"/>
    <property type="match status" value="1"/>
</dbReference>
<dbReference type="SMART" id="SM00355">
    <property type="entry name" value="ZnF_C2H2"/>
    <property type="match status" value="2"/>
</dbReference>
<dbReference type="InterPro" id="IPR018253">
    <property type="entry name" value="DnaJ_domain_CS"/>
</dbReference>
<dbReference type="InterPro" id="IPR054076">
    <property type="entry name" value="ZUO1-like_ZHD"/>
</dbReference>
<name>A0A5C5FR86_9BASI</name>
<sequence length="668" mass="70978">MGANASTANGGGAPGRELDHYQVLGIEPVATQDEIKKAFRKAALKEHPDKNPNDVEGATQRFARIQAAWECLSDPQERAWYDDHREDINNSGAGASEADASFFDNLRRGTAKPAARATPGRGLQTPHLMKFFSTSAWSGFDESPTGFYNTFATLFALLGGEETAWSSPHLYPAFGTKATPTEDVRAFYAAWINFTTEKDFSWKDSYRVDDDMPRWQRREIEKENTRARNAAKREYNEAVRNLVFFVRRRDPRFHSLTSSTARAAAEAETRAALASAARARALERDAAAARYEAQEWQTGGRDGVEAVVKMWEEESDEEGEGGEEGEDEVVWCEACGRGYRSGGAWENHERSRKHGKNVERLIKEMQLEDAALGLDSAPASTFATAPASPPSPSATASAAHPAPLTAADAAALADSLASFSVSEAATEVDGEDDDEPPARGKAKKPRRRAPPAVVPGLDDLSAGDDDIDAAGEDPLDAPGMASRGKKKGKKAARRRRGPALDLDSEEDESAPESAPVGLGALDSSDEEWRAGGGKGGAKGKKGRKARGGGGGSAAGASGRSAATSGAATPAPAPPSKEEDGVEAARKEREKEQEDEEDGPGMSKKDRRRAKDAAKKAGVGADAACNVCGETFPSRTKLFQHISDTGHALAEGGGPGGGPGKGGKKKGRR</sequence>
<evidence type="ECO:0008006" key="7">
    <source>
        <dbReference type="Google" id="ProtNLM"/>
    </source>
</evidence>
<dbReference type="GO" id="GO:0005737">
    <property type="term" value="C:cytoplasm"/>
    <property type="evidence" value="ECO:0007669"/>
    <property type="project" value="TreeGrafter"/>
</dbReference>
<dbReference type="PROSITE" id="PS00028">
    <property type="entry name" value="ZINC_FINGER_C2H2_1"/>
    <property type="match status" value="2"/>
</dbReference>
<evidence type="ECO:0000259" key="4">
    <source>
        <dbReference type="PROSITE" id="PS50157"/>
    </source>
</evidence>
<proteinExistence type="predicted"/>
<dbReference type="EMBL" id="SOZI01000138">
    <property type="protein sequence ID" value="TNY18444.1"/>
    <property type="molecule type" value="Genomic_DNA"/>
</dbReference>
<evidence type="ECO:0000313" key="5">
    <source>
        <dbReference type="EMBL" id="TNY18444.1"/>
    </source>
</evidence>
<comment type="caution">
    <text evidence="5">The sequence shown here is derived from an EMBL/GenBank/DDBJ whole genome shotgun (WGS) entry which is preliminary data.</text>
</comment>
<feature type="compositionally biased region" description="Low complexity" evidence="2">
    <location>
        <begin position="450"/>
        <end position="460"/>
    </location>
</feature>
<keyword evidence="1" id="KW-0479">Metal-binding</keyword>
<reference evidence="5 6" key="1">
    <citation type="submission" date="2019-03" db="EMBL/GenBank/DDBJ databases">
        <title>Rhodosporidium diobovatum UCD-FST 08-225 genome sequencing, assembly, and annotation.</title>
        <authorList>
            <person name="Fakankun I.U."/>
            <person name="Fristensky B."/>
            <person name="Levin D.B."/>
        </authorList>
    </citation>
    <scope>NUCLEOTIDE SEQUENCE [LARGE SCALE GENOMIC DNA]</scope>
    <source>
        <strain evidence="5 6">UCD-FST 08-225</strain>
    </source>
</reference>
<dbReference type="PRINTS" id="PR00625">
    <property type="entry name" value="JDOMAIN"/>
</dbReference>
<dbReference type="SUPFAM" id="SSF46565">
    <property type="entry name" value="Chaperone J-domain"/>
    <property type="match status" value="1"/>
</dbReference>
<feature type="compositionally biased region" description="Low complexity" evidence="2">
    <location>
        <begin position="554"/>
        <end position="569"/>
    </location>
</feature>
<organism evidence="5 6">
    <name type="scientific">Rhodotorula diobovata</name>
    <dbReference type="NCBI Taxonomy" id="5288"/>
    <lineage>
        <taxon>Eukaryota</taxon>
        <taxon>Fungi</taxon>
        <taxon>Dikarya</taxon>
        <taxon>Basidiomycota</taxon>
        <taxon>Pucciniomycotina</taxon>
        <taxon>Microbotryomycetes</taxon>
        <taxon>Sporidiobolales</taxon>
        <taxon>Sporidiobolaceae</taxon>
        <taxon>Rhodotorula</taxon>
    </lineage>
</organism>
<dbReference type="Gene3D" id="1.10.287.110">
    <property type="entry name" value="DnaJ domain"/>
    <property type="match status" value="1"/>
</dbReference>
<evidence type="ECO:0000256" key="1">
    <source>
        <dbReference type="PROSITE-ProRule" id="PRU00042"/>
    </source>
</evidence>
<keyword evidence="6" id="KW-1185">Reference proteome</keyword>
<gene>
    <name evidence="5" type="ORF">DMC30DRAFT_418822</name>
</gene>
<dbReference type="InterPro" id="IPR001623">
    <property type="entry name" value="DnaJ_domain"/>
</dbReference>
<feature type="region of interest" description="Disordered" evidence="2">
    <location>
        <begin position="422"/>
        <end position="623"/>
    </location>
</feature>
<dbReference type="SUPFAM" id="SSF57667">
    <property type="entry name" value="beta-beta-alpha zinc fingers"/>
    <property type="match status" value="1"/>
</dbReference>
<dbReference type="PANTHER" id="PTHR44029:SF1">
    <property type="entry name" value="DNAJ HOMOLOG SUBFAMILY C MEMBER 21"/>
    <property type="match status" value="1"/>
</dbReference>
<keyword evidence="1" id="KW-0863">Zinc-finger</keyword>
<keyword evidence="1" id="KW-0862">Zinc</keyword>
<feature type="compositionally biased region" description="Basic and acidic residues" evidence="2">
    <location>
        <begin position="575"/>
        <end position="591"/>
    </location>
</feature>
<dbReference type="InterPro" id="IPR036869">
    <property type="entry name" value="J_dom_sf"/>
</dbReference>
<protein>
    <recommendedName>
        <fullName evidence="7">DnaJ-domain-containing protein</fullName>
    </recommendedName>
</protein>
<evidence type="ECO:0000313" key="6">
    <source>
        <dbReference type="Proteomes" id="UP000311382"/>
    </source>
</evidence>
<feature type="compositionally biased region" description="Gly residues" evidence="2">
    <location>
        <begin position="650"/>
        <end position="660"/>
    </location>
</feature>
<feature type="region of interest" description="Disordered" evidence="2">
    <location>
        <begin position="381"/>
        <end position="400"/>
    </location>
</feature>
<feature type="region of interest" description="Disordered" evidence="2">
    <location>
        <begin position="638"/>
        <end position="668"/>
    </location>
</feature>
<dbReference type="PROSITE" id="PS00636">
    <property type="entry name" value="DNAJ_1"/>
    <property type="match status" value="1"/>
</dbReference>
<evidence type="ECO:0000256" key="2">
    <source>
        <dbReference type="SAM" id="MobiDB-lite"/>
    </source>
</evidence>
<dbReference type="InterPro" id="IPR036236">
    <property type="entry name" value="Znf_C2H2_sf"/>
</dbReference>
<dbReference type="OrthoDB" id="5894at2759"/>
<dbReference type="CDD" id="cd06257">
    <property type="entry name" value="DnaJ"/>
    <property type="match status" value="1"/>
</dbReference>
<dbReference type="AlphaFoldDB" id="A0A5C5FR86"/>
<feature type="compositionally biased region" description="Acidic residues" evidence="2">
    <location>
        <begin position="461"/>
        <end position="475"/>
    </location>
</feature>